<dbReference type="InterPro" id="IPR036188">
    <property type="entry name" value="FAD/NAD-bd_sf"/>
</dbReference>
<dbReference type="InterPro" id="IPR023753">
    <property type="entry name" value="FAD/NAD-binding_dom"/>
</dbReference>
<keyword evidence="6" id="KW-1185">Reference proteome</keyword>
<evidence type="ECO:0000313" key="6">
    <source>
        <dbReference type="Proteomes" id="UP000677016"/>
    </source>
</evidence>
<accession>A0A941HXX4</accession>
<evidence type="ECO:0000313" key="5">
    <source>
        <dbReference type="EMBL" id="MBR7742313.1"/>
    </source>
</evidence>
<keyword evidence="2" id="KW-0560">Oxidoreductase</keyword>
<dbReference type="InterPro" id="IPR050097">
    <property type="entry name" value="Ferredoxin-NADP_redctase_2"/>
</dbReference>
<comment type="caution">
    <text evidence="5">The sequence shown here is derived from an EMBL/GenBank/DDBJ whole genome shotgun (WGS) entry which is preliminary data.</text>
</comment>
<dbReference type="Gene3D" id="3.50.50.60">
    <property type="entry name" value="FAD/NAD(P)-binding domain"/>
    <property type="match status" value="2"/>
</dbReference>
<gene>
    <name evidence="5" type="ORF">KC207_03270</name>
</gene>
<dbReference type="GO" id="GO:0004791">
    <property type="term" value="F:thioredoxin-disulfide reductase (NADPH) activity"/>
    <property type="evidence" value="ECO:0007669"/>
    <property type="project" value="UniProtKB-EC"/>
</dbReference>
<evidence type="ECO:0000256" key="3">
    <source>
        <dbReference type="ARBA" id="ARBA00048132"/>
    </source>
</evidence>
<protein>
    <submittedName>
        <fullName evidence="5">NAD(P)/FAD-dependent oxidoreductase</fullName>
    </submittedName>
</protein>
<keyword evidence="1" id="KW-0285">Flavoprotein</keyword>
<dbReference type="Proteomes" id="UP000677016">
    <property type="component" value="Unassembled WGS sequence"/>
</dbReference>
<proteinExistence type="predicted"/>
<evidence type="ECO:0000256" key="2">
    <source>
        <dbReference type="ARBA" id="ARBA00023002"/>
    </source>
</evidence>
<sequence length="325" mass="33279">MSTPTSPTSSVTDASPTVDVLVVGGGAAGLSAATVLARSRRSVLVLDAAEPRNAPADGVHGFLGHDGVPPLELLARGRAELESYGGRVVTAEAVSATTDDDAVTVRTAAGDVHRARHLVVTTGAVDRLPEVDGLARHWGRGVVHCPYCHGWEVRDQRVVVLAASPAAMHQVGLFGQLTDRLAVLAHDADALDDAARDRLARLDVPVHEGPATGVVECDGTLVGLETAAGVVPADAVVVASFVEPRSALLDGLGLAVLDLEMGGTVLARHVEADPVGRTALPRVWAAGNVVDPMSQVVLAAGAGMRLGAALNGVLVVEDQETRLAG</sequence>
<reference evidence="5" key="1">
    <citation type="submission" date="2021-04" db="EMBL/GenBank/DDBJ databases">
        <title>Phycicoccus avicenniae sp. nov., a novel endophytic actinomycetes isolated from branch of Avicennia mariana.</title>
        <authorList>
            <person name="Tuo L."/>
        </authorList>
    </citation>
    <scope>NUCLEOTIDE SEQUENCE</scope>
    <source>
        <strain evidence="5">BSK3Z-2</strain>
    </source>
</reference>
<dbReference type="PRINTS" id="PR00469">
    <property type="entry name" value="PNDRDTASEII"/>
</dbReference>
<dbReference type="PANTHER" id="PTHR48105">
    <property type="entry name" value="THIOREDOXIN REDUCTASE 1-RELATED-RELATED"/>
    <property type="match status" value="1"/>
</dbReference>
<dbReference type="EMBL" id="JAGSNF010000003">
    <property type="protein sequence ID" value="MBR7742313.1"/>
    <property type="molecule type" value="Genomic_DNA"/>
</dbReference>
<comment type="catalytic activity">
    <reaction evidence="3">
        <text>[thioredoxin]-dithiol + NADP(+) = [thioredoxin]-disulfide + NADPH + H(+)</text>
        <dbReference type="Rhea" id="RHEA:20345"/>
        <dbReference type="Rhea" id="RHEA-COMP:10698"/>
        <dbReference type="Rhea" id="RHEA-COMP:10700"/>
        <dbReference type="ChEBI" id="CHEBI:15378"/>
        <dbReference type="ChEBI" id="CHEBI:29950"/>
        <dbReference type="ChEBI" id="CHEBI:50058"/>
        <dbReference type="ChEBI" id="CHEBI:57783"/>
        <dbReference type="ChEBI" id="CHEBI:58349"/>
        <dbReference type="EC" id="1.8.1.9"/>
    </reaction>
</comment>
<dbReference type="Pfam" id="PF07992">
    <property type="entry name" value="Pyr_redox_2"/>
    <property type="match status" value="1"/>
</dbReference>
<evidence type="ECO:0000259" key="4">
    <source>
        <dbReference type="Pfam" id="PF07992"/>
    </source>
</evidence>
<dbReference type="PRINTS" id="PR00368">
    <property type="entry name" value="FADPNR"/>
</dbReference>
<dbReference type="RefSeq" id="WP_211601461.1">
    <property type="nucleotide sequence ID" value="NZ_JAGSNF010000003.1"/>
</dbReference>
<organism evidence="5 6">
    <name type="scientific">Phycicoccus avicenniae</name>
    <dbReference type="NCBI Taxonomy" id="2828860"/>
    <lineage>
        <taxon>Bacteria</taxon>
        <taxon>Bacillati</taxon>
        <taxon>Actinomycetota</taxon>
        <taxon>Actinomycetes</taxon>
        <taxon>Micrococcales</taxon>
        <taxon>Intrasporangiaceae</taxon>
        <taxon>Phycicoccus</taxon>
    </lineage>
</organism>
<dbReference type="AlphaFoldDB" id="A0A941HXX4"/>
<feature type="domain" description="FAD/NAD(P)-binding" evidence="4">
    <location>
        <begin position="19"/>
        <end position="301"/>
    </location>
</feature>
<dbReference type="SUPFAM" id="SSF51905">
    <property type="entry name" value="FAD/NAD(P)-binding domain"/>
    <property type="match status" value="1"/>
</dbReference>
<name>A0A941HXX4_9MICO</name>
<evidence type="ECO:0000256" key="1">
    <source>
        <dbReference type="ARBA" id="ARBA00022630"/>
    </source>
</evidence>